<comment type="caution">
    <text evidence="5">The sequence shown here is derived from an EMBL/GenBank/DDBJ whole genome shotgun (WGS) entry which is preliminary data.</text>
</comment>
<reference evidence="5 6" key="1">
    <citation type="journal article" date="2013" name="Genome Announc.">
        <title>Genome Sequence of Lactobacillus saerimneri 30a (Formerly Lactobacillus sp. Strain 30a), a Reference Lactic Acid Bacterium Strain Producing Biogenic Amines.</title>
        <authorList>
            <person name="Romano A."/>
            <person name="Trip H."/>
            <person name="Campbell-Sills H."/>
            <person name="Bouchez O."/>
            <person name="Sherman D."/>
            <person name="Lolkema J.S."/>
            <person name="Lucas P.M."/>
        </authorList>
    </citation>
    <scope>NUCLEOTIDE SEQUENCE [LARGE SCALE GENOMIC DNA]</scope>
    <source>
        <strain evidence="5 6">30a</strain>
    </source>
</reference>
<proteinExistence type="predicted"/>
<dbReference type="SUPFAM" id="SSF56784">
    <property type="entry name" value="HAD-like"/>
    <property type="match status" value="1"/>
</dbReference>
<dbReference type="Gene3D" id="1.20.120.710">
    <property type="entry name" value="Haloacid dehalogenase hydrolase-like domain"/>
    <property type="match status" value="1"/>
</dbReference>
<dbReference type="STRING" id="1227363.D271_01028"/>
<keyword evidence="2" id="KW-0479">Metal-binding</keyword>
<dbReference type="InterPro" id="IPR036412">
    <property type="entry name" value="HAD-like_sf"/>
</dbReference>
<dbReference type="InterPro" id="IPR006549">
    <property type="entry name" value="HAD-SF_hydro_IIIA"/>
</dbReference>
<dbReference type="SFLD" id="SFLDG01129">
    <property type="entry name" value="C1.5:_HAD__Beta-PGM__Phosphata"/>
    <property type="match status" value="1"/>
</dbReference>
<evidence type="ECO:0000256" key="4">
    <source>
        <dbReference type="ARBA" id="ARBA00022842"/>
    </source>
</evidence>
<evidence type="ECO:0000256" key="2">
    <source>
        <dbReference type="ARBA" id="ARBA00022723"/>
    </source>
</evidence>
<keyword evidence="4" id="KW-0460">Magnesium</keyword>
<dbReference type="InterPro" id="IPR023214">
    <property type="entry name" value="HAD_sf"/>
</dbReference>
<evidence type="ECO:0000256" key="3">
    <source>
        <dbReference type="ARBA" id="ARBA00022801"/>
    </source>
</evidence>
<dbReference type="NCBIfam" id="TIGR01662">
    <property type="entry name" value="HAD-SF-IIIA"/>
    <property type="match status" value="1"/>
</dbReference>
<accession>M5J855</accession>
<dbReference type="EMBL" id="ANAG01000003">
    <property type="protein sequence ID" value="EKW99674.1"/>
    <property type="molecule type" value="Genomic_DNA"/>
</dbReference>
<evidence type="ECO:0000313" key="6">
    <source>
        <dbReference type="Proteomes" id="UP000011912"/>
    </source>
</evidence>
<evidence type="ECO:0000313" key="5">
    <source>
        <dbReference type="EMBL" id="EKW99674.1"/>
    </source>
</evidence>
<dbReference type="GO" id="GO:0046872">
    <property type="term" value="F:metal ion binding"/>
    <property type="evidence" value="ECO:0007669"/>
    <property type="project" value="UniProtKB-KW"/>
</dbReference>
<dbReference type="Gene3D" id="3.40.50.1000">
    <property type="entry name" value="HAD superfamily/HAD-like"/>
    <property type="match status" value="1"/>
</dbReference>
<dbReference type="AlphaFoldDB" id="M5J855"/>
<dbReference type="InterPro" id="IPR051400">
    <property type="entry name" value="HAD-like_hydrolase"/>
</dbReference>
<dbReference type="PANTHER" id="PTHR46470">
    <property type="entry name" value="N-ACYLNEURAMINATE-9-PHOSPHATASE"/>
    <property type="match status" value="1"/>
</dbReference>
<dbReference type="PRINTS" id="PR00413">
    <property type="entry name" value="HADHALOGNASE"/>
</dbReference>
<dbReference type="InterPro" id="IPR006439">
    <property type="entry name" value="HAD-SF_hydro_IA"/>
</dbReference>
<sequence>MWQVFFDLDDTIYDQAQPFKIAFAKAFPQIKIDNWNQLYQLFRQKSDEVFPLYPNDREHLEEMWIDRMNRTLSALNEGNKYDSVMILEFQKIYNQQLKQIVMFPEMRKLLVELRNQKIQVGIISNGSYEHQMNKVTALGLQDYVAKDRIFISATFGVSKPDPELFRKVGKEIGRPTDEMIYVGDNYLNDVYAAAQAGCKATIWFNHRQREIVNKPVMATLEIKTPEKLFQIANLVKNLNN</sequence>
<name>M5J855_9LACO</name>
<dbReference type="GO" id="GO:0016791">
    <property type="term" value="F:phosphatase activity"/>
    <property type="evidence" value="ECO:0007669"/>
    <property type="project" value="TreeGrafter"/>
</dbReference>
<keyword evidence="6" id="KW-1185">Reference proteome</keyword>
<dbReference type="PANTHER" id="PTHR46470:SF2">
    <property type="entry name" value="GLYCERALDEHYDE 3-PHOSPHATE PHOSPHATASE"/>
    <property type="match status" value="1"/>
</dbReference>
<dbReference type="Pfam" id="PF13419">
    <property type="entry name" value="HAD_2"/>
    <property type="match status" value="1"/>
</dbReference>
<dbReference type="NCBIfam" id="TIGR01549">
    <property type="entry name" value="HAD-SF-IA-v1"/>
    <property type="match status" value="1"/>
</dbReference>
<dbReference type="RefSeq" id="WP_009551314.1">
    <property type="nucleotide sequence ID" value="NZ_ANAG01000003.1"/>
</dbReference>
<dbReference type="SFLD" id="SFLDS00003">
    <property type="entry name" value="Haloacid_Dehalogenase"/>
    <property type="match status" value="1"/>
</dbReference>
<gene>
    <name evidence="5" type="ORF">D271_01028</name>
</gene>
<evidence type="ECO:0000256" key="1">
    <source>
        <dbReference type="ARBA" id="ARBA00001946"/>
    </source>
</evidence>
<organism evidence="5 6">
    <name type="scientific">Ligilactobacillus saerimneri 30a</name>
    <dbReference type="NCBI Taxonomy" id="1227363"/>
    <lineage>
        <taxon>Bacteria</taxon>
        <taxon>Bacillati</taxon>
        <taxon>Bacillota</taxon>
        <taxon>Bacilli</taxon>
        <taxon>Lactobacillales</taxon>
        <taxon>Lactobacillaceae</taxon>
        <taxon>Ligilactobacillus</taxon>
    </lineage>
</organism>
<dbReference type="InterPro" id="IPR041492">
    <property type="entry name" value="HAD_2"/>
</dbReference>
<dbReference type="Proteomes" id="UP000011912">
    <property type="component" value="Unassembled WGS sequence"/>
</dbReference>
<dbReference type="PATRIC" id="fig|1227363.6.peg.199"/>
<dbReference type="GO" id="GO:0044281">
    <property type="term" value="P:small molecule metabolic process"/>
    <property type="evidence" value="ECO:0007669"/>
    <property type="project" value="UniProtKB-ARBA"/>
</dbReference>
<protein>
    <submittedName>
        <fullName evidence="5">HAD-superfamily hydrolase, subfamily IA, variant 1 family protein</fullName>
    </submittedName>
</protein>
<keyword evidence="3 5" id="KW-0378">Hydrolase</keyword>
<comment type="cofactor">
    <cofactor evidence="1">
        <name>Mg(2+)</name>
        <dbReference type="ChEBI" id="CHEBI:18420"/>
    </cofactor>
</comment>